<keyword evidence="6" id="KW-1185">Reference proteome</keyword>
<dbReference type="Proteomes" id="UP001652660">
    <property type="component" value="Chromosome 9c"/>
</dbReference>
<dbReference type="InterPro" id="IPR012677">
    <property type="entry name" value="Nucleotide-bd_a/b_plait_sf"/>
</dbReference>
<comment type="subcellular location">
    <subcellularLocation>
        <location evidence="1">Nucleus</location>
    </subcellularLocation>
</comment>
<dbReference type="AlphaFoldDB" id="A0A6P6U5U1"/>
<evidence type="ECO:0000313" key="7">
    <source>
        <dbReference type="RefSeq" id="XP_027085834.2"/>
    </source>
</evidence>
<evidence type="ECO:0000259" key="5">
    <source>
        <dbReference type="PROSITE" id="PS50102"/>
    </source>
</evidence>
<dbReference type="PANTHER" id="PTHR13952">
    <property type="entry name" value="U1 SMALL NUCLEAR RIBONUCLEOPROTEIN 70 KD"/>
    <property type="match status" value="1"/>
</dbReference>
<dbReference type="SMART" id="SM00360">
    <property type="entry name" value="RRM"/>
    <property type="match status" value="1"/>
</dbReference>
<proteinExistence type="predicted"/>
<evidence type="ECO:0000256" key="1">
    <source>
        <dbReference type="ARBA" id="ARBA00004123"/>
    </source>
</evidence>
<dbReference type="SMART" id="SM00361">
    <property type="entry name" value="RRM_1"/>
    <property type="match status" value="1"/>
</dbReference>
<organism evidence="6 7">
    <name type="scientific">Coffea arabica</name>
    <name type="common">Arabian coffee</name>
    <dbReference type="NCBI Taxonomy" id="13443"/>
    <lineage>
        <taxon>Eukaryota</taxon>
        <taxon>Viridiplantae</taxon>
        <taxon>Streptophyta</taxon>
        <taxon>Embryophyta</taxon>
        <taxon>Tracheophyta</taxon>
        <taxon>Spermatophyta</taxon>
        <taxon>Magnoliopsida</taxon>
        <taxon>eudicotyledons</taxon>
        <taxon>Gunneridae</taxon>
        <taxon>Pentapetalae</taxon>
        <taxon>asterids</taxon>
        <taxon>lamiids</taxon>
        <taxon>Gentianales</taxon>
        <taxon>Rubiaceae</taxon>
        <taxon>Ixoroideae</taxon>
        <taxon>Gardenieae complex</taxon>
        <taxon>Bertiereae - Coffeeae clade</taxon>
        <taxon>Coffeeae</taxon>
        <taxon>Coffea</taxon>
    </lineage>
</organism>
<gene>
    <name evidence="7" type="primary">LOC113707732</name>
</gene>
<reference evidence="6" key="1">
    <citation type="journal article" date="2025" name="Foods">
        <title>Unveiling the Microbial Signatures of Arabica Coffee Cherries: Insights into Ripeness Specific Diversity, Functional Traits, and Implications for Quality and Safety.</title>
        <authorList>
            <consortium name="RefSeq"/>
            <person name="Tenea G.N."/>
            <person name="Cifuentes V."/>
            <person name="Reyes P."/>
            <person name="Cevallos-Vallejos M."/>
        </authorList>
    </citation>
    <scope>NUCLEOTIDE SEQUENCE [LARGE SCALE GENOMIC DNA]</scope>
</reference>
<accession>A0A6P6U5U1</accession>
<sequence length="167" mass="18761">MSAAFSVSATIRKMAKSIFLPPSWAPSTKLPIFQLSCRANLKQLNSSRNIHACLLKYPLASKIMIRNLPYTASESSLLKEFSKYGKIAEVKLVKDEKANRSKGLAFIQYTSQEDALLAVDNMDHKYFDGRVIFIDLAKPRSNEFGGYPRTSGPPEEQHMPAEDEDDE</sequence>
<dbReference type="InterPro" id="IPR000504">
    <property type="entry name" value="RRM_dom"/>
</dbReference>
<dbReference type="GO" id="GO:0003723">
    <property type="term" value="F:RNA binding"/>
    <property type="evidence" value="ECO:0007669"/>
    <property type="project" value="UniProtKB-UniRule"/>
</dbReference>
<dbReference type="PROSITE" id="PS50102">
    <property type="entry name" value="RRM"/>
    <property type="match status" value="1"/>
</dbReference>
<protein>
    <submittedName>
        <fullName evidence="7">Small RNA-binding protein 11, chloroplastic-like isoform X1</fullName>
    </submittedName>
</protein>
<dbReference type="InterPro" id="IPR035979">
    <property type="entry name" value="RBD_domain_sf"/>
</dbReference>
<evidence type="ECO:0000256" key="4">
    <source>
        <dbReference type="SAM" id="MobiDB-lite"/>
    </source>
</evidence>
<evidence type="ECO:0000313" key="6">
    <source>
        <dbReference type="Proteomes" id="UP001652660"/>
    </source>
</evidence>
<dbReference type="Pfam" id="PF00076">
    <property type="entry name" value="RRM_1"/>
    <property type="match status" value="1"/>
</dbReference>
<dbReference type="GeneID" id="113707732"/>
<dbReference type="InterPro" id="IPR003954">
    <property type="entry name" value="RRM_euk-type"/>
</dbReference>
<feature type="domain" description="RRM" evidence="5">
    <location>
        <begin position="61"/>
        <end position="139"/>
    </location>
</feature>
<dbReference type="RefSeq" id="XP_027085834.2">
    <property type="nucleotide sequence ID" value="XM_027230033.2"/>
</dbReference>
<dbReference type="OrthoDB" id="439808at2759"/>
<evidence type="ECO:0000256" key="3">
    <source>
        <dbReference type="PROSITE-ProRule" id="PRU00176"/>
    </source>
</evidence>
<keyword evidence="3" id="KW-0694">RNA-binding</keyword>
<keyword evidence="2" id="KW-0539">Nucleus</keyword>
<feature type="region of interest" description="Disordered" evidence="4">
    <location>
        <begin position="140"/>
        <end position="167"/>
    </location>
</feature>
<dbReference type="SUPFAM" id="SSF54928">
    <property type="entry name" value="RNA-binding domain, RBD"/>
    <property type="match status" value="1"/>
</dbReference>
<dbReference type="InterPro" id="IPR051183">
    <property type="entry name" value="U1_U11-U12_snRNP_70-35kDa"/>
</dbReference>
<evidence type="ECO:0000256" key="2">
    <source>
        <dbReference type="ARBA" id="ARBA00023242"/>
    </source>
</evidence>
<name>A0A6P6U5U1_COFAR</name>
<dbReference type="PANTHER" id="PTHR13952:SF19">
    <property type="entry name" value="GLYCINE-RICH RNA-BINDING PROTEIN 4, MITOCHONDRIAL ISOFORM X1"/>
    <property type="match status" value="1"/>
</dbReference>
<reference evidence="7" key="2">
    <citation type="submission" date="2025-08" db="UniProtKB">
        <authorList>
            <consortium name="RefSeq"/>
        </authorList>
    </citation>
    <scope>IDENTIFICATION</scope>
    <source>
        <tissue evidence="7">Leaves</tissue>
    </source>
</reference>
<dbReference type="Gene3D" id="3.30.70.330">
    <property type="match status" value="1"/>
</dbReference>